<feature type="non-terminal residue" evidence="1">
    <location>
        <position position="208"/>
    </location>
</feature>
<comment type="caution">
    <text evidence="1">The sequence shown here is derived from an EMBL/GenBank/DDBJ whole genome shotgun (WGS) entry which is preliminary data.</text>
</comment>
<protein>
    <submittedName>
        <fullName evidence="1">13499_t:CDS:1</fullName>
    </submittedName>
</protein>
<gene>
    <name evidence="1" type="ORF">ACOLOM_LOCUS8712</name>
</gene>
<dbReference type="EMBL" id="CAJVPT010023320">
    <property type="protein sequence ID" value="CAG8664654.1"/>
    <property type="molecule type" value="Genomic_DNA"/>
</dbReference>
<evidence type="ECO:0000313" key="2">
    <source>
        <dbReference type="Proteomes" id="UP000789525"/>
    </source>
</evidence>
<sequence>MSNVTSSYHKSHGGDQESQGHKVSRKSTSWQECCLDRRVLVVCTKVYPELEYTSSGFRPSTFTGAGRWTDDEFDLPECRRQLDVKKTLMETSGQPMGAAELAMRRVHRPRTVYVLDPPHTASVSWILAGSLLHSHCSTGIPGSHTLGECHPQGDWPRQEKRSSSGWLVPSPLAVWLEIIKGAANYPLDYSRAPPPLATLFFFSRPGAT</sequence>
<keyword evidence="2" id="KW-1185">Reference proteome</keyword>
<organism evidence="1 2">
    <name type="scientific">Acaulospora colombiana</name>
    <dbReference type="NCBI Taxonomy" id="27376"/>
    <lineage>
        <taxon>Eukaryota</taxon>
        <taxon>Fungi</taxon>
        <taxon>Fungi incertae sedis</taxon>
        <taxon>Mucoromycota</taxon>
        <taxon>Glomeromycotina</taxon>
        <taxon>Glomeromycetes</taxon>
        <taxon>Diversisporales</taxon>
        <taxon>Acaulosporaceae</taxon>
        <taxon>Acaulospora</taxon>
    </lineage>
</organism>
<name>A0ACA9NLA5_9GLOM</name>
<proteinExistence type="predicted"/>
<evidence type="ECO:0000313" key="1">
    <source>
        <dbReference type="EMBL" id="CAG8664654.1"/>
    </source>
</evidence>
<reference evidence="1" key="1">
    <citation type="submission" date="2021-06" db="EMBL/GenBank/DDBJ databases">
        <authorList>
            <person name="Kallberg Y."/>
            <person name="Tangrot J."/>
            <person name="Rosling A."/>
        </authorList>
    </citation>
    <scope>NUCLEOTIDE SEQUENCE</scope>
    <source>
        <strain evidence="1">CL356</strain>
    </source>
</reference>
<accession>A0ACA9NLA5</accession>
<dbReference type="Proteomes" id="UP000789525">
    <property type="component" value="Unassembled WGS sequence"/>
</dbReference>